<accession>A0A4Y7WLU4</accession>
<comment type="caution">
    <text evidence="2">The sequence shown here is derived from an EMBL/GenBank/DDBJ whole genome shotgun (WGS) entry which is preliminary data.</text>
</comment>
<dbReference type="Pfam" id="PF00293">
    <property type="entry name" value="NUDIX"/>
    <property type="match status" value="1"/>
</dbReference>
<dbReference type="Gene3D" id="3.90.79.10">
    <property type="entry name" value="Nucleoside Triphosphate Pyrophosphohydrolase"/>
    <property type="match status" value="1"/>
</dbReference>
<dbReference type="EMBL" id="SNUX01000002">
    <property type="protein sequence ID" value="TES49317.1"/>
    <property type="molecule type" value="Genomic_DNA"/>
</dbReference>
<dbReference type="PROSITE" id="PS51462">
    <property type="entry name" value="NUDIX"/>
    <property type="match status" value="1"/>
</dbReference>
<name>A0A4Y7WLU4_9BACI</name>
<dbReference type="GO" id="GO:0016787">
    <property type="term" value="F:hydrolase activity"/>
    <property type="evidence" value="ECO:0007669"/>
    <property type="project" value="UniProtKB-KW"/>
</dbReference>
<dbReference type="SUPFAM" id="SSF55811">
    <property type="entry name" value="Nudix"/>
    <property type="match status" value="1"/>
</dbReference>
<proteinExistence type="predicted"/>
<gene>
    <name evidence="2" type="ORF">E2L03_07545</name>
</gene>
<dbReference type="RefSeq" id="WP_134258848.1">
    <property type="nucleotide sequence ID" value="NZ_LDIM01000006.1"/>
</dbReference>
<protein>
    <submittedName>
        <fullName evidence="2">NUDIX hydrolase</fullName>
    </submittedName>
</protein>
<dbReference type="InterPro" id="IPR015797">
    <property type="entry name" value="NUDIX_hydrolase-like_dom_sf"/>
</dbReference>
<reference evidence="2 3" key="1">
    <citation type="submission" date="2019-03" db="EMBL/GenBank/DDBJ databases">
        <authorList>
            <person name="Liu G."/>
        </authorList>
    </citation>
    <scope>NUCLEOTIDE SEQUENCE [LARGE SCALE GENOMIC DNA]</scope>
    <source>
        <strain evidence="2 3">DSM 19099</strain>
    </source>
</reference>
<dbReference type="Proteomes" id="UP000298210">
    <property type="component" value="Unassembled WGS sequence"/>
</dbReference>
<evidence type="ECO:0000313" key="3">
    <source>
        <dbReference type="Proteomes" id="UP000298210"/>
    </source>
</evidence>
<evidence type="ECO:0000313" key="2">
    <source>
        <dbReference type="EMBL" id="TES49317.1"/>
    </source>
</evidence>
<sequence>MIRQAVGAIIHQGDSYIVVCKSWQHTINGEVKIDDEWDIVKGGVEKSDPSLEAAILRELYEETGSTAFTICNKFDAQLHFSFPPDMQEKIGYNAQETTIFKVEFTGNVDHLKPIDGEISGIQLVHKSEFLTYLSHEEMRQYVKENILNLV</sequence>
<feature type="domain" description="Nudix hydrolase" evidence="1">
    <location>
        <begin position="1"/>
        <end position="147"/>
    </location>
</feature>
<organism evidence="2 3">
    <name type="scientific">Shouchella lehensis</name>
    <dbReference type="NCBI Taxonomy" id="300825"/>
    <lineage>
        <taxon>Bacteria</taxon>
        <taxon>Bacillati</taxon>
        <taxon>Bacillota</taxon>
        <taxon>Bacilli</taxon>
        <taxon>Bacillales</taxon>
        <taxon>Bacillaceae</taxon>
        <taxon>Shouchella</taxon>
    </lineage>
</organism>
<dbReference type="AlphaFoldDB" id="A0A4Y7WLU4"/>
<evidence type="ECO:0000259" key="1">
    <source>
        <dbReference type="PROSITE" id="PS51462"/>
    </source>
</evidence>
<keyword evidence="2" id="KW-0378">Hydrolase</keyword>
<dbReference type="InterPro" id="IPR000086">
    <property type="entry name" value="NUDIX_hydrolase_dom"/>
</dbReference>